<keyword evidence="2" id="KW-1185">Reference proteome</keyword>
<name>A0ABC8SA47_9AQUA</name>
<dbReference type="Proteomes" id="UP001642360">
    <property type="component" value="Unassembled WGS sequence"/>
</dbReference>
<comment type="caution">
    <text evidence="1">The sequence shown here is derived from an EMBL/GenBank/DDBJ whole genome shotgun (WGS) entry which is preliminary data.</text>
</comment>
<dbReference type="EMBL" id="CAUOFW020002170">
    <property type="protein sequence ID" value="CAK9151903.1"/>
    <property type="molecule type" value="Genomic_DNA"/>
</dbReference>
<gene>
    <name evidence="1" type="ORF">ILEXP_LOCUS20070</name>
</gene>
<proteinExistence type="predicted"/>
<accession>A0ABC8SA47</accession>
<reference evidence="1 2" key="1">
    <citation type="submission" date="2024-02" db="EMBL/GenBank/DDBJ databases">
        <authorList>
            <person name="Vignale AGUSTIN F."/>
            <person name="Sosa J E."/>
            <person name="Modenutti C."/>
        </authorList>
    </citation>
    <scope>NUCLEOTIDE SEQUENCE [LARGE SCALE GENOMIC DNA]</scope>
</reference>
<organism evidence="1 2">
    <name type="scientific">Ilex paraguariensis</name>
    <name type="common">yerba mate</name>
    <dbReference type="NCBI Taxonomy" id="185542"/>
    <lineage>
        <taxon>Eukaryota</taxon>
        <taxon>Viridiplantae</taxon>
        <taxon>Streptophyta</taxon>
        <taxon>Embryophyta</taxon>
        <taxon>Tracheophyta</taxon>
        <taxon>Spermatophyta</taxon>
        <taxon>Magnoliopsida</taxon>
        <taxon>eudicotyledons</taxon>
        <taxon>Gunneridae</taxon>
        <taxon>Pentapetalae</taxon>
        <taxon>asterids</taxon>
        <taxon>campanulids</taxon>
        <taxon>Aquifoliales</taxon>
        <taxon>Aquifoliaceae</taxon>
        <taxon>Ilex</taxon>
    </lineage>
</organism>
<evidence type="ECO:0000313" key="1">
    <source>
        <dbReference type="EMBL" id="CAK9151903.1"/>
    </source>
</evidence>
<dbReference type="AlphaFoldDB" id="A0ABC8SA47"/>
<evidence type="ECO:0000313" key="2">
    <source>
        <dbReference type="Proteomes" id="UP001642360"/>
    </source>
</evidence>
<sequence length="81" mass="9111">MSRCLKIFGANGELRSQPVVENETPVCEEEICLEVLGHKSGYIRGRGHGLKLSRSLSKHHKKLELEATNKRANELEEKLNA</sequence>
<protein>
    <submittedName>
        <fullName evidence="1">Uncharacterized protein</fullName>
    </submittedName>
</protein>